<dbReference type="InterPro" id="IPR043429">
    <property type="entry name" value="ArtM/GltK/GlnP/TcyL/YhdX-like"/>
</dbReference>
<comment type="subcellular location">
    <subcellularLocation>
        <location evidence="1">Cell inner membrane</location>
        <topology evidence="1">Multi-pass membrane protein</topology>
    </subcellularLocation>
    <subcellularLocation>
        <location evidence="9">Cell membrane</location>
        <topology evidence="9">Multi-pass membrane protein</topology>
    </subcellularLocation>
</comment>
<keyword evidence="12" id="KW-1185">Reference proteome</keyword>
<comment type="similarity">
    <text evidence="2">Belongs to the binding-protein-dependent transport system permease family. HisMQ subfamily.</text>
</comment>
<dbReference type="Proteomes" id="UP000029492">
    <property type="component" value="Chromosome"/>
</dbReference>
<dbReference type="InterPro" id="IPR035906">
    <property type="entry name" value="MetI-like_sf"/>
</dbReference>
<organism evidence="11 12">
    <name type="scientific">Methylobacterium oryzae CBMB20</name>
    <dbReference type="NCBI Taxonomy" id="693986"/>
    <lineage>
        <taxon>Bacteria</taxon>
        <taxon>Pseudomonadati</taxon>
        <taxon>Pseudomonadota</taxon>
        <taxon>Alphaproteobacteria</taxon>
        <taxon>Hyphomicrobiales</taxon>
        <taxon>Methylobacteriaceae</taxon>
        <taxon>Methylobacterium</taxon>
    </lineage>
</organism>
<dbReference type="CDD" id="cd06261">
    <property type="entry name" value="TM_PBP2"/>
    <property type="match status" value="1"/>
</dbReference>
<dbReference type="GO" id="GO:0022857">
    <property type="term" value="F:transmembrane transporter activity"/>
    <property type="evidence" value="ECO:0007669"/>
    <property type="project" value="InterPro"/>
</dbReference>
<keyword evidence="5 9" id="KW-0812">Transmembrane</keyword>
<evidence type="ECO:0000313" key="12">
    <source>
        <dbReference type="Proteomes" id="UP000029492"/>
    </source>
</evidence>
<feature type="transmembrane region" description="Helical" evidence="9">
    <location>
        <begin position="38"/>
        <end position="60"/>
    </location>
</feature>
<evidence type="ECO:0000259" key="10">
    <source>
        <dbReference type="PROSITE" id="PS50928"/>
    </source>
</evidence>
<evidence type="ECO:0000256" key="2">
    <source>
        <dbReference type="ARBA" id="ARBA00010072"/>
    </source>
</evidence>
<proteinExistence type="inferred from homology"/>
<evidence type="ECO:0000313" key="11">
    <source>
        <dbReference type="EMBL" id="AIQ91594.1"/>
    </source>
</evidence>
<dbReference type="AlphaFoldDB" id="A0A089QAH6"/>
<keyword evidence="6" id="KW-0029">Amino-acid transport</keyword>
<keyword evidence="7 9" id="KW-1133">Transmembrane helix</keyword>
<evidence type="ECO:0000256" key="4">
    <source>
        <dbReference type="ARBA" id="ARBA00022475"/>
    </source>
</evidence>
<dbReference type="HOGENOM" id="CLU_019602_1_3_5"/>
<reference evidence="11 12" key="1">
    <citation type="journal article" date="2014" name="PLoS ONE">
        <title>Genome Information of Methylobacterium oryzae, a Plant-Probiotic Methylotroph in the Phyllosphere.</title>
        <authorList>
            <person name="Kwak M.J."/>
            <person name="Jeong H."/>
            <person name="Madhaiyan M."/>
            <person name="Lee Y."/>
            <person name="Sa T.M."/>
            <person name="Oh T.K."/>
            <person name="Kim J.F."/>
        </authorList>
    </citation>
    <scope>NUCLEOTIDE SEQUENCE [LARGE SCALE GENOMIC DNA]</scope>
    <source>
        <strain evidence="11 12">CBMB20</strain>
    </source>
</reference>
<keyword evidence="8 9" id="KW-0472">Membrane</keyword>
<evidence type="ECO:0000256" key="6">
    <source>
        <dbReference type="ARBA" id="ARBA00022970"/>
    </source>
</evidence>
<dbReference type="Pfam" id="PF00528">
    <property type="entry name" value="BPD_transp_1"/>
    <property type="match status" value="1"/>
</dbReference>
<evidence type="ECO:0000256" key="3">
    <source>
        <dbReference type="ARBA" id="ARBA00022448"/>
    </source>
</evidence>
<name>A0A089QAH6_9HYPH</name>
<dbReference type="GO" id="GO:0006865">
    <property type="term" value="P:amino acid transport"/>
    <property type="evidence" value="ECO:0007669"/>
    <property type="project" value="UniProtKB-KW"/>
</dbReference>
<dbReference type="STRING" id="693986.MOC_3839"/>
<gene>
    <name evidence="11" type="ORF">MOC_3839</name>
</gene>
<dbReference type="InterPro" id="IPR000515">
    <property type="entry name" value="MetI-like"/>
</dbReference>
<evidence type="ECO:0000256" key="7">
    <source>
        <dbReference type="ARBA" id="ARBA00022989"/>
    </source>
</evidence>
<dbReference type="RefSeq" id="WP_043758713.1">
    <property type="nucleotide sequence ID" value="NZ_CP003811.1"/>
</dbReference>
<dbReference type="eggNOG" id="COG0765">
    <property type="taxonomic scope" value="Bacteria"/>
</dbReference>
<protein>
    <submittedName>
        <fullName evidence="11">Polar amino acid ABC transporter, inner membrane subunit</fullName>
    </submittedName>
</protein>
<feature type="domain" description="ABC transmembrane type-1" evidence="10">
    <location>
        <begin position="36"/>
        <end position="232"/>
    </location>
</feature>
<dbReference type="PANTHER" id="PTHR30614:SF37">
    <property type="entry name" value="AMINO-ACID ABC TRANSPORTER PERMEASE PROTEIN YHDX-RELATED"/>
    <property type="match status" value="1"/>
</dbReference>
<keyword evidence="4" id="KW-1003">Cell membrane</keyword>
<feature type="transmembrane region" description="Helical" evidence="9">
    <location>
        <begin position="216"/>
        <end position="235"/>
    </location>
</feature>
<sequence length="249" mass="27873">MIATIQAWFQQLYETTGFNFTIFYDPYDWDRYVAGLRMTLILGISTILASLVIGAVGALLQSGPSRVLRALVNGFVVVFRNTPPLVQIFFFYFGLGTLLPDIRSADGLRAPILTNVQWAIISLSLFAGAFNVEIFRSGIEAVPRTTIEAAEALGYTRFKAYRYVVLPLALRVCLPALNNNLINLLKTTTLAYAIAVPETLYAVKQIWSESQNVLEMMLVLLATYAVLVGVLVWIMHRWERALRIPGYGR</sequence>
<dbReference type="InterPro" id="IPR010065">
    <property type="entry name" value="AA_ABC_transptr_permease_3TM"/>
</dbReference>
<feature type="transmembrane region" description="Helical" evidence="9">
    <location>
        <begin position="72"/>
        <end position="95"/>
    </location>
</feature>
<dbReference type="SUPFAM" id="SSF161098">
    <property type="entry name" value="MetI-like"/>
    <property type="match status" value="1"/>
</dbReference>
<dbReference type="PANTHER" id="PTHR30614">
    <property type="entry name" value="MEMBRANE COMPONENT OF AMINO ACID ABC TRANSPORTER"/>
    <property type="match status" value="1"/>
</dbReference>
<accession>A0A089QAH6</accession>
<dbReference type="PROSITE" id="PS50928">
    <property type="entry name" value="ABC_TM1"/>
    <property type="match status" value="1"/>
</dbReference>
<dbReference type="GO" id="GO:0043190">
    <property type="term" value="C:ATP-binding cassette (ABC) transporter complex"/>
    <property type="evidence" value="ECO:0007669"/>
    <property type="project" value="InterPro"/>
</dbReference>
<evidence type="ECO:0000256" key="9">
    <source>
        <dbReference type="RuleBase" id="RU363032"/>
    </source>
</evidence>
<dbReference type="EMBL" id="CP003811">
    <property type="protein sequence ID" value="AIQ91594.1"/>
    <property type="molecule type" value="Genomic_DNA"/>
</dbReference>
<keyword evidence="3 9" id="KW-0813">Transport</keyword>
<dbReference type="Gene3D" id="1.10.3720.10">
    <property type="entry name" value="MetI-like"/>
    <property type="match status" value="1"/>
</dbReference>
<dbReference type="KEGG" id="mor:MOC_3839"/>
<dbReference type="NCBIfam" id="TIGR01726">
    <property type="entry name" value="HEQRo_perm_3TM"/>
    <property type="match status" value="1"/>
</dbReference>
<evidence type="ECO:0000256" key="1">
    <source>
        <dbReference type="ARBA" id="ARBA00004429"/>
    </source>
</evidence>
<evidence type="ECO:0000256" key="5">
    <source>
        <dbReference type="ARBA" id="ARBA00022692"/>
    </source>
</evidence>
<evidence type="ECO:0000256" key="8">
    <source>
        <dbReference type="ARBA" id="ARBA00023136"/>
    </source>
</evidence>